<keyword evidence="1" id="KW-0812">Transmembrane</keyword>
<reference evidence="2 3" key="1">
    <citation type="submission" date="2024-03" db="EMBL/GenBank/DDBJ databases">
        <title>Novel Streptomyces species of biotechnological and ecological value are a feature of Machair soil.</title>
        <authorList>
            <person name="Prole J.R."/>
            <person name="Goodfellow M."/>
            <person name="Allenby N."/>
            <person name="Ward A.C."/>
        </authorList>
    </citation>
    <scope>NUCLEOTIDE SEQUENCE [LARGE SCALE GENOMIC DNA]</scope>
    <source>
        <strain evidence="2 3">MS1.HAVA.3</strain>
    </source>
</reference>
<comment type="caution">
    <text evidence="2">The sequence shown here is derived from an EMBL/GenBank/DDBJ whole genome shotgun (WGS) entry which is preliminary data.</text>
</comment>
<accession>A0ABU8U452</accession>
<evidence type="ECO:0000313" key="3">
    <source>
        <dbReference type="Proteomes" id="UP001382904"/>
    </source>
</evidence>
<protein>
    <submittedName>
        <fullName evidence="2">Uncharacterized protein</fullName>
    </submittedName>
</protein>
<dbReference type="EMBL" id="JBBKAM010000002">
    <property type="protein sequence ID" value="MEJ8642644.1"/>
    <property type="molecule type" value="Genomic_DNA"/>
</dbReference>
<evidence type="ECO:0000256" key="1">
    <source>
        <dbReference type="SAM" id="Phobius"/>
    </source>
</evidence>
<feature type="transmembrane region" description="Helical" evidence="1">
    <location>
        <begin position="37"/>
        <end position="55"/>
    </location>
</feature>
<proteinExistence type="predicted"/>
<organism evidence="2 3">
    <name type="scientific">Streptomyces caledonius</name>
    <dbReference type="NCBI Taxonomy" id="3134107"/>
    <lineage>
        <taxon>Bacteria</taxon>
        <taxon>Bacillati</taxon>
        <taxon>Actinomycetota</taxon>
        <taxon>Actinomycetes</taxon>
        <taxon>Kitasatosporales</taxon>
        <taxon>Streptomycetaceae</taxon>
        <taxon>Streptomyces</taxon>
    </lineage>
</organism>
<dbReference type="Proteomes" id="UP001382904">
    <property type="component" value="Unassembled WGS sequence"/>
</dbReference>
<evidence type="ECO:0000313" key="2">
    <source>
        <dbReference type="EMBL" id="MEJ8642644.1"/>
    </source>
</evidence>
<sequence>MLVLVLRLVRRLPRVVLVLLVSLVPLVWLLLVVTAALALALTMALGRVLLVRRLVIRPRALRVLVHELRSERS</sequence>
<keyword evidence="1" id="KW-1133">Transmembrane helix</keyword>
<gene>
    <name evidence="2" type="ORF">WKI68_17055</name>
</gene>
<name>A0ABU8U452_9ACTN</name>
<keyword evidence="1" id="KW-0472">Membrane</keyword>
<keyword evidence="3" id="KW-1185">Reference proteome</keyword>